<comment type="caution">
    <text evidence="2">The sequence shown here is derived from an EMBL/GenBank/DDBJ whole genome shotgun (WGS) entry which is preliminary data.</text>
</comment>
<name>A0ABW3YE20_9ACTN</name>
<proteinExistence type="predicted"/>
<dbReference type="Proteomes" id="UP001597260">
    <property type="component" value="Unassembled WGS sequence"/>
</dbReference>
<keyword evidence="3" id="KW-1185">Reference proteome</keyword>
<dbReference type="Pfam" id="PF07098">
    <property type="entry name" value="DUF1360"/>
    <property type="match status" value="1"/>
</dbReference>
<accession>A0ABW3YE20</accession>
<organism evidence="2 3">
    <name type="scientific">Micromonospora sonneratiae</name>
    <dbReference type="NCBI Taxonomy" id="1184706"/>
    <lineage>
        <taxon>Bacteria</taxon>
        <taxon>Bacillati</taxon>
        <taxon>Actinomycetota</taxon>
        <taxon>Actinomycetes</taxon>
        <taxon>Micromonosporales</taxon>
        <taxon>Micromonosporaceae</taxon>
        <taxon>Micromonospora</taxon>
    </lineage>
</organism>
<dbReference type="EMBL" id="JBHTMP010000015">
    <property type="protein sequence ID" value="MFD1321917.1"/>
    <property type="molecule type" value="Genomic_DNA"/>
</dbReference>
<reference evidence="3" key="1">
    <citation type="journal article" date="2019" name="Int. J. Syst. Evol. Microbiol.">
        <title>The Global Catalogue of Microorganisms (GCM) 10K type strain sequencing project: providing services to taxonomists for standard genome sequencing and annotation.</title>
        <authorList>
            <consortium name="The Broad Institute Genomics Platform"/>
            <consortium name="The Broad Institute Genome Sequencing Center for Infectious Disease"/>
            <person name="Wu L."/>
            <person name="Ma J."/>
        </authorList>
    </citation>
    <scope>NUCLEOTIDE SEQUENCE [LARGE SCALE GENOMIC DNA]</scope>
    <source>
        <strain evidence="3">JCM 31037</strain>
    </source>
</reference>
<protein>
    <submittedName>
        <fullName evidence="2">DUF1360 domain-containing protein</fullName>
    </submittedName>
</protein>
<evidence type="ECO:0000313" key="2">
    <source>
        <dbReference type="EMBL" id="MFD1321917.1"/>
    </source>
</evidence>
<gene>
    <name evidence="2" type="ORF">ACFQ4H_12525</name>
</gene>
<keyword evidence="1" id="KW-0472">Membrane</keyword>
<evidence type="ECO:0000313" key="3">
    <source>
        <dbReference type="Proteomes" id="UP001597260"/>
    </source>
</evidence>
<dbReference type="InterPro" id="IPR010773">
    <property type="entry name" value="Mycophage_PG1_Gp7"/>
</dbReference>
<sequence>MSERSVRAKISRLRQAYAPHDHRPLGGYLVAMGTYTGVTGLLATLVKVTGRPVPVRPSTADIVLVSIATHKLSRVLTKDAVTSPLRAPFTQYDKPIGSGEVMEQVRDSGSGTRHAIGELLSCPFCLAVWIATGLTGGLVLAPRLTRLAATALTAVAASDFLQMGYAIAQQAAHRPARPVSASPG</sequence>
<keyword evidence="1" id="KW-1133">Transmembrane helix</keyword>
<feature type="transmembrane region" description="Helical" evidence="1">
    <location>
        <begin position="119"/>
        <end position="141"/>
    </location>
</feature>
<dbReference type="RefSeq" id="WP_377570305.1">
    <property type="nucleotide sequence ID" value="NZ_JBHTMP010000015.1"/>
</dbReference>
<evidence type="ECO:0000256" key="1">
    <source>
        <dbReference type="SAM" id="Phobius"/>
    </source>
</evidence>
<keyword evidence="1" id="KW-0812">Transmembrane</keyword>
<feature type="transmembrane region" description="Helical" evidence="1">
    <location>
        <begin position="25"/>
        <end position="46"/>
    </location>
</feature>